<keyword evidence="2" id="KW-1185">Reference proteome</keyword>
<protein>
    <submittedName>
        <fullName evidence="1">Uncharacterized protein</fullName>
    </submittedName>
</protein>
<name>A0ACB8YCZ4_9ASTR</name>
<accession>A0ACB8YCZ4</accession>
<proteinExistence type="predicted"/>
<comment type="caution">
    <text evidence="1">The sequence shown here is derived from an EMBL/GenBank/DDBJ whole genome shotgun (WGS) entry which is preliminary data.</text>
</comment>
<organism evidence="1 2">
    <name type="scientific">Smallanthus sonchifolius</name>
    <dbReference type="NCBI Taxonomy" id="185202"/>
    <lineage>
        <taxon>Eukaryota</taxon>
        <taxon>Viridiplantae</taxon>
        <taxon>Streptophyta</taxon>
        <taxon>Embryophyta</taxon>
        <taxon>Tracheophyta</taxon>
        <taxon>Spermatophyta</taxon>
        <taxon>Magnoliopsida</taxon>
        <taxon>eudicotyledons</taxon>
        <taxon>Gunneridae</taxon>
        <taxon>Pentapetalae</taxon>
        <taxon>asterids</taxon>
        <taxon>campanulids</taxon>
        <taxon>Asterales</taxon>
        <taxon>Asteraceae</taxon>
        <taxon>Asteroideae</taxon>
        <taxon>Heliantheae alliance</taxon>
        <taxon>Millerieae</taxon>
        <taxon>Smallanthus</taxon>
    </lineage>
</organism>
<dbReference type="EMBL" id="CM042045">
    <property type="protein sequence ID" value="KAI3682900.1"/>
    <property type="molecule type" value="Genomic_DNA"/>
</dbReference>
<evidence type="ECO:0000313" key="2">
    <source>
        <dbReference type="Proteomes" id="UP001056120"/>
    </source>
</evidence>
<gene>
    <name evidence="1" type="ORF">L1987_83262</name>
</gene>
<reference evidence="1 2" key="2">
    <citation type="journal article" date="2022" name="Mol. Ecol. Resour.">
        <title>The genomes of chicory, endive, great burdock and yacon provide insights into Asteraceae paleo-polyploidization history and plant inulin production.</title>
        <authorList>
            <person name="Fan W."/>
            <person name="Wang S."/>
            <person name="Wang H."/>
            <person name="Wang A."/>
            <person name="Jiang F."/>
            <person name="Liu H."/>
            <person name="Zhao H."/>
            <person name="Xu D."/>
            <person name="Zhang Y."/>
        </authorList>
    </citation>
    <scope>NUCLEOTIDE SEQUENCE [LARGE SCALE GENOMIC DNA]</scope>
    <source>
        <strain evidence="2">cv. Yunnan</strain>
        <tissue evidence="1">Leaves</tissue>
    </source>
</reference>
<evidence type="ECO:0000313" key="1">
    <source>
        <dbReference type="EMBL" id="KAI3682900.1"/>
    </source>
</evidence>
<reference evidence="2" key="1">
    <citation type="journal article" date="2022" name="Mol. Ecol. Resour.">
        <title>The genomes of chicory, endive, great burdock and yacon provide insights into Asteraceae palaeo-polyploidization history and plant inulin production.</title>
        <authorList>
            <person name="Fan W."/>
            <person name="Wang S."/>
            <person name="Wang H."/>
            <person name="Wang A."/>
            <person name="Jiang F."/>
            <person name="Liu H."/>
            <person name="Zhao H."/>
            <person name="Xu D."/>
            <person name="Zhang Y."/>
        </authorList>
    </citation>
    <scope>NUCLEOTIDE SEQUENCE [LARGE SCALE GENOMIC DNA]</scope>
    <source>
        <strain evidence="2">cv. Yunnan</strain>
    </source>
</reference>
<dbReference type="Proteomes" id="UP001056120">
    <property type="component" value="Linkage Group LG28"/>
</dbReference>
<sequence>MHEATKAPKISSYDYIVIGGGAAGIPLATTLSANYSVLLLERGGSPYGNPNITSVFNFGSYFLDDSPTCPSQKFISEGVINSRARVLGGGTCINAGFYSRGEEKFNKEARLLDEKLVHESYEWTEKVMVFKPMVQKWQSTLRAALVESGVTPDNGFTYDHVIGTKVSGTLFDENGTRHTAADLLQYANPKGLSVLLHATVEKILFKTKGRSRPLTYGVLFEDSLGNKHKAYLKGGPKDEIILSAGALASPQLLMLSGIGPKEQLNAHKIKVLLPQPLVGKGMADNPMNSIFVPSPIPVEPSIVQVVGITQFGSYIEEAGGFNFIFANPSAYQGFSPQMGGFFIEKINGPLSMGELKIKNLDPADNPSVTFNYFKEPKDLQKCVSGIKIILKAAESKAFSNYKYANMTMKDILDLNLKLPVNLRVHANTSSTLEQYCKDTVRSMWHYHGGCRIGKVVDHEYKVFGVDALRVIDGSTILNSPGTNPQASVLMLGR</sequence>